<name>A0AAQ4F7W9_AMBAM</name>
<proteinExistence type="predicted"/>
<gene>
    <name evidence="1" type="ORF">V5799_015897</name>
</gene>
<protein>
    <recommendedName>
        <fullName evidence="3">HAT C-terminal dimerisation domain-containing protein</fullName>
    </recommendedName>
</protein>
<sequence length="511" mass="57101">MVTCLSDVIEDKILHELRQSEHYALMFDETTDCATLEQLVIHCRYMFNGELKVKFLAMIDVLPVLDILQPHLNDERALALNATNTACAVEGFMAKKGLLFDTLRGIGTDGAPVMTGKKGGAVKLLIDKQKALTAPQSFQAVGIHCAAHKLNLAACQASKAVPYVNKFKELLQQLYNFYAFSPVRTAGLSAVQKILEHQGGGKIIEPSTTRWLGVGESCTAIRSNFSAIIVSLSREAEERNDIKAAGLLKFVMNVKFVSTLLMMCELLPSIDRLSKALQKSTLHVGIVQDLIESCIKTLEAQGNSRTKVNDFCVSHDVQLTATEESEEWLRNTKTTFINKLVENIKDRFQDHPILASYSTVFARSNYEQMVGGNGIEIANALEKLCPTLGKSYTQDMLAEWIAFANFMLVSEHVQKMPAEDFLLFVAHELKELFPLMAHIAGSYLVLPPHTVDCERDFSALKLIKTQLRNRPKEKSLDCLIRIACEGPEVNSYPYDIVVEKWAKMKNRRLKV</sequence>
<dbReference type="PANTHER" id="PTHR46880">
    <property type="entry name" value="RAS-ASSOCIATING DOMAIN-CONTAINING PROTEIN"/>
    <property type="match status" value="1"/>
</dbReference>
<evidence type="ECO:0000313" key="2">
    <source>
        <dbReference type="Proteomes" id="UP001321473"/>
    </source>
</evidence>
<dbReference type="SUPFAM" id="SSF53098">
    <property type="entry name" value="Ribonuclease H-like"/>
    <property type="match status" value="1"/>
</dbReference>
<organism evidence="1 2">
    <name type="scientific">Amblyomma americanum</name>
    <name type="common">Lone star tick</name>
    <dbReference type="NCBI Taxonomy" id="6943"/>
    <lineage>
        <taxon>Eukaryota</taxon>
        <taxon>Metazoa</taxon>
        <taxon>Ecdysozoa</taxon>
        <taxon>Arthropoda</taxon>
        <taxon>Chelicerata</taxon>
        <taxon>Arachnida</taxon>
        <taxon>Acari</taxon>
        <taxon>Parasitiformes</taxon>
        <taxon>Ixodida</taxon>
        <taxon>Ixodoidea</taxon>
        <taxon>Ixodidae</taxon>
        <taxon>Amblyomminae</taxon>
        <taxon>Amblyomma</taxon>
    </lineage>
</organism>
<dbReference type="Proteomes" id="UP001321473">
    <property type="component" value="Unassembled WGS sequence"/>
</dbReference>
<reference evidence="1 2" key="1">
    <citation type="journal article" date="2023" name="Arcadia Sci">
        <title>De novo assembly of a long-read Amblyomma americanum tick genome.</title>
        <authorList>
            <person name="Chou S."/>
            <person name="Poskanzer K.E."/>
            <person name="Rollins M."/>
            <person name="Thuy-Boun P.S."/>
        </authorList>
    </citation>
    <scope>NUCLEOTIDE SEQUENCE [LARGE SCALE GENOMIC DNA]</scope>
    <source>
        <strain evidence="1">F_SG_1</strain>
        <tissue evidence="1">Salivary glands</tissue>
    </source>
</reference>
<dbReference type="InterPro" id="IPR012337">
    <property type="entry name" value="RNaseH-like_sf"/>
</dbReference>
<accession>A0AAQ4F7W9</accession>
<dbReference type="PANTHER" id="PTHR46880:SF5">
    <property type="entry name" value="DUF4371 DOMAIN-CONTAINING PROTEIN"/>
    <property type="match status" value="1"/>
</dbReference>
<dbReference type="EMBL" id="JARKHS020006315">
    <property type="protein sequence ID" value="KAK8782762.1"/>
    <property type="molecule type" value="Genomic_DNA"/>
</dbReference>
<comment type="caution">
    <text evidence="1">The sequence shown here is derived from an EMBL/GenBank/DDBJ whole genome shotgun (WGS) entry which is preliminary data.</text>
</comment>
<evidence type="ECO:0000313" key="1">
    <source>
        <dbReference type="EMBL" id="KAK8782762.1"/>
    </source>
</evidence>
<keyword evidence="2" id="KW-1185">Reference proteome</keyword>
<dbReference type="AlphaFoldDB" id="A0AAQ4F7W9"/>
<evidence type="ECO:0008006" key="3">
    <source>
        <dbReference type="Google" id="ProtNLM"/>
    </source>
</evidence>